<dbReference type="HOGENOM" id="CLU_2907724_0_0_1"/>
<reference evidence="2" key="2">
    <citation type="submission" date="2013-04" db="UniProtKB">
        <authorList>
            <consortium name="EnsemblPlants"/>
        </authorList>
    </citation>
    <scope>IDENTIFICATION</scope>
</reference>
<dbReference type="Gramene" id="OB08G18780.1">
    <property type="protein sequence ID" value="OB08G18780.1"/>
    <property type="gene ID" value="OB08G18780"/>
</dbReference>
<dbReference type="Proteomes" id="UP000006038">
    <property type="component" value="Chromosome 8"/>
</dbReference>
<evidence type="ECO:0000313" key="3">
    <source>
        <dbReference type="Proteomes" id="UP000006038"/>
    </source>
</evidence>
<keyword evidence="1" id="KW-0812">Transmembrane</keyword>
<reference evidence="2" key="1">
    <citation type="journal article" date="2013" name="Nat. Commun.">
        <title>Whole-genome sequencing of Oryza brachyantha reveals mechanisms underlying Oryza genome evolution.</title>
        <authorList>
            <person name="Chen J."/>
            <person name="Huang Q."/>
            <person name="Gao D."/>
            <person name="Wang J."/>
            <person name="Lang Y."/>
            <person name="Liu T."/>
            <person name="Li B."/>
            <person name="Bai Z."/>
            <person name="Luis Goicoechea J."/>
            <person name="Liang C."/>
            <person name="Chen C."/>
            <person name="Zhang W."/>
            <person name="Sun S."/>
            <person name="Liao Y."/>
            <person name="Zhang X."/>
            <person name="Yang L."/>
            <person name="Song C."/>
            <person name="Wang M."/>
            <person name="Shi J."/>
            <person name="Liu G."/>
            <person name="Liu J."/>
            <person name="Zhou H."/>
            <person name="Zhou W."/>
            <person name="Yu Q."/>
            <person name="An N."/>
            <person name="Chen Y."/>
            <person name="Cai Q."/>
            <person name="Wang B."/>
            <person name="Liu B."/>
            <person name="Min J."/>
            <person name="Huang Y."/>
            <person name="Wu H."/>
            <person name="Li Z."/>
            <person name="Zhang Y."/>
            <person name="Yin Y."/>
            <person name="Song W."/>
            <person name="Jiang J."/>
            <person name="Jackson S.A."/>
            <person name="Wing R.A."/>
            <person name="Wang J."/>
            <person name="Chen M."/>
        </authorList>
    </citation>
    <scope>NUCLEOTIDE SEQUENCE [LARGE SCALE GENOMIC DNA]</scope>
    <source>
        <strain evidence="2">cv. IRGC 101232</strain>
    </source>
</reference>
<sequence length="62" mass="7120">MVEYLNPDLGGFKLFLWQFNRGKPHNPACLNSTHIMLIGKRIFTISFIANFLAPLLFLPTKN</sequence>
<organism evidence="2">
    <name type="scientific">Oryza brachyantha</name>
    <name type="common">malo sina</name>
    <dbReference type="NCBI Taxonomy" id="4533"/>
    <lineage>
        <taxon>Eukaryota</taxon>
        <taxon>Viridiplantae</taxon>
        <taxon>Streptophyta</taxon>
        <taxon>Embryophyta</taxon>
        <taxon>Tracheophyta</taxon>
        <taxon>Spermatophyta</taxon>
        <taxon>Magnoliopsida</taxon>
        <taxon>Liliopsida</taxon>
        <taxon>Poales</taxon>
        <taxon>Poaceae</taxon>
        <taxon>BOP clade</taxon>
        <taxon>Oryzoideae</taxon>
        <taxon>Oryzeae</taxon>
        <taxon>Oryzinae</taxon>
        <taxon>Oryza</taxon>
    </lineage>
</organism>
<proteinExistence type="predicted"/>
<dbReference type="AlphaFoldDB" id="J3MRZ9"/>
<evidence type="ECO:0000313" key="2">
    <source>
        <dbReference type="EnsemblPlants" id="OB08G18780.1"/>
    </source>
</evidence>
<evidence type="ECO:0000256" key="1">
    <source>
        <dbReference type="SAM" id="Phobius"/>
    </source>
</evidence>
<protein>
    <submittedName>
        <fullName evidence="2">Uncharacterized protein</fullName>
    </submittedName>
</protein>
<name>J3MRZ9_ORYBR</name>
<keyword evidence="1" id="KW-0472">Membrane</keyword>
<feature type="transmembrane region" description="Helical" evidence="1">
    <location>
        <begin position="42"/>
        <end position="60"/>
    </location>
</feature>
<keyword evidence="1" id="KW-1133">Transmembrane helix</keyword>
<keyword evidence="3" id="KW-1185">Reference proteome</keyword>
<accession>J3MRZ9</accession>
<dbReference type="EnsemblPlants" id="OB08G18780.1">
    <property type="protein sequence ID" value="OB08G18780.1"/>
    <property type="gene ID" value="OB08G18780"/>
</dbReference>